<feature type="compositionally biased region" description="Gly residues" evidence="1">
    <location>
        <begin position="103"/>
        <end position="123"/>
    </location>
</feature>
<accession>A0A1I3ZIZ0</accession>
<keyword evidence="2" id="KW-0812">Transmembrane</keyword>
<gene>
    <name evidence="3" type="ORF">SAMN05216275_12542</name>
</gene>
<evidence type="ECO:0000256" key="1">
    <source>
        <dbReference type="SAM" id="MobiDB-lite"/>
    </source>
</evidence>
<keyword evidence="2" id="KW-0472">Membrane</keyword>
<sequence>MQSTGVLTRWVVTAGVAAVVVAGAAWPAVAWGDDQEVRLSPYRVRPGQDVEIAALECDGPAFAQSAAFRNEVELGGPGFEDGAGFGEDGSGGFGDGFGDEPGDGFGDGPGRGFADGPGDGFGDGFTDEAGDGLGGGPPVAVGWAQVDYDAPWGAYAVEVDCQGDTHYGELYVVGGSGPNTGGGGLALAGRAHGAADEQGERPAAVLGWGIGAVAVLAGAGGLTLMRRRRVAGRG</sequence>
<feature type="region of interest" description="Disordered" evidence="1">
    <location>
        <begin position="101"/>
        <end position="133"/>
    </location>
</feature>
<protein>
    <recommendedName>
        <fullName evidence="5">MYXO-CTERM domain-containing protein</fullName>
    </recommendedName>
</protein>
<keyword evidence="4" id="KW-1185">Reference proteome</keyword>
<feature type="transmembrane region" description="Helical" evidence="2">
    <location>
        <begin position="205"/>
        <end position="225"/>
    </location>
</feature>
<evidence type="ECO:0000313" key="3">
    <source>
        <dbReference type="EMBL" id="SFK44017.1"/>
    </source>
</evidence>
<proteinExistence type="predicted"/>
<reference evidence="4" key="1">
    <citation type="submission" date="2016-10" db="EMBL/GenBank/DDBJ databases">
        <authorList>
            <person name="Varghese N."/>
            <person name="Submissions S."/>
        </authorList>
    </citation>
    <scope>NUCLEOTIDE SEQUENCE [LARGE SCALE GENOMIC DNA]</scope>
    <source>
        <strain evidence="4">CGMCC 4.2126</strain>
    </source>
</reference>
<evidence type="ECO:0000313" key="4">
    <source>
        <dbReference type="Proteomes" id="UP000199111"/>
    </source>
</evidence>
<dbReference type="Proteomes" id="UP000199111">
    <property type="component" value="Unassembled WGS sequence"/>
</dbReference>
<dbReference type="AlphaFoldDB" id="A0A1I3ZIZ0"/>
<name>A0A1I3ZIZ0_9ACTN</name>
<keyword evidence="2" id="KW-1133">Transmembrane helix</keyword>
<dbReference type="EMBL" id="FOQY01000025">
    <property type="protein sequence ID" value="SFK44017.1"/>
    <property type="molecule type" value="Genomic_DNA"/>
</dbReference>
<dbReference type="GeneID" id="96304157"/>
<evidence type="ECO:0000256" key="2">
    <source>
        <dbReference type="SAM" id="Phobius"/>
    </source>
</evidence>
<organism evidence="3 4">
    <name type="scientific">Streptosporangium canum</name>
    <dbReference type="NCBI Taxonomy" id="324952"/>
    <lineage>
        <taxon>Bacteria</taxon>
        <taxon>Bacillati</taxon>
        <taxon>Actinomycetota</taxon>
        <taxon>Actinomycetes</taxon>
        <taxon>Streptosporangiales</taxon>
        <taxon>Streptosporangiaceae</taxon>
        <taxon>Streptosporangium</taxon>
    </lineage>
</organism>
<dbReference type="RefSeq" id="WP_093890159.1">
    <property type="nucleotide sequence ID" value="NZ_FOQY01000025.1"/>
</dbReference>
<evidence type="ECO:0008006" key="5">
    <source>
        <dbReference type="Google" id="ProtNLM"/>
    </source>
</evidence>